<keyword evidence="2" id="KW-0806">Transcription termination</keyword>
<dbReference type="EMBL" id="OZ020101">
    <property type="protein sequence ID" value="CAK9274548.1"/>
    <property type="molecule type" value="Genomic_DNA"/>
</dbReference>
<sequence length="610" mass="68627">MAWGPHAAISCRLEFSLNSTFSLNATTLKNFPRIAVRRYSPCAAVVIFLPESLKSLIVLGRSAPVCNKYLLPVYRRDCRLGIRSGAGDNGETSESFYVQEARAAVVAALVDAGVEEEDAIHVSENAPVFLQKLVDQMGNEAAEGLEIAYGEGGVFKSGFEVQELSRRQQWRAVLESVGVREQHVNRVSHSLSTLPLPDFFKKVRYLEEILTCIDYKGQRLEGKIRLMMMRLSVPADEDLQRALSFFEKMEARREGLSALNSAANAVARVIEDFWQIFLCNLESELKPRIEYLETLGVPKESVGQVLLGFPPVLLSDIEKDLKPRLRTLKKVGVRARDLGRMVVRYPWLLSQSVQTNVDDTVTFLNSIKVPGGEVDRAITRCPQLVGSSATRTMQPVVHCLNTLGVKSKRLGRVIARSPQLLLHTPRELNEVVEFLEELGVERSDMGGMLRRSPELFASNVKLTLQRKVEFLQNLGVRKEHVWRVLRAYPEMLSLSVEDALQPRMNYLQRRGLSRKEVVLMVGRFPPILGYTIDAVLKPKLDFLVEKMGRSVDEVVAYPRFFSYSLEKKIAPRAQVIANRGISCDLQSMLAKNNDQFAYEFLGVGHLLIPP</sequence>
<gene>
    <name evidence="4" type="ORF">CSSPJE1EN1_LOCUS20026</name>
</gene>
<dbReference type="Proteomes" id="UP001497444">
    <property type="component" value="Chromosome 6"/>
</dbReference>
<protein>
    <submittedName>
        <fullName evidence="4">Uncharacterized protein</fullName>
    </submittedName>
</protein>
<evidence type="ECO:0000256" key="2">
    <source>
        <dbReference type="ARBA" id="ARBA00022472"/>
    </source>
</evidence>
<reference evidence="4" key="1">
    <citation type="submission" date="2024-02" db="EMBL/GenBank/DDBJ databases">
        <authorList>
            <consortium name="ELIXIR-Norway"/>
            <consortium name="Elixir Norway"/>
        </authorList>
    </citation>
    <scope>NUCLEOTIDE SEQUENCE</scope>
</reference>
<evidence type="ECO:0000313" key="5">
    <source>
        <dbReference type="Proteomes" id="UP001497444"/>
    </source>
</evidence>
<name>A0ABP0X625_9BRYO</name>
<evidence type="ECO:0000256" key="3">
    <source>
        <dbReference type="ARBA" id="ARBA00022946"/>
    </source>
</evidence>
<keyword evidence="3" id="KW-0809">Transit peptide</keyword>
<comment type="similarity">
    <text evidence="1">Belongs to the mTERF family.</text>
</comment>
<keyword evidence="2" id="KW-0804">Transcription</keyword>
<evidence type="ECO:0000256" key="1">
    <source>
        <dbReference type="ARBA" id="ARBA00007692"/>
    </source>
</evidence>
<organism evidence="4 5">
    <name type="scientific">Sphagnum jensenii</name>
    <dbReference type="NCBI Taxonomy" id="128206"/>
    <lineage>
        <taxon>Eukaryota</taxon>
        <taxon>Viridiplantae</taxon>
        <taxon>Streptophyta</taxon>
        <taxon>Embryophyta</taxon>
        <taxon>Bryophyta</taxon>
        <taxon>Sphagnophytina</taxon>
        <taxon>Sphagnopsida</taxon>
        <taxon>Sphagnales</taxon>
        <taxon>Sphagnaceae</taxon>
        <taxon>Sphagnum</taxon>
    </lineage>
</organism>
<dbReference type="PANTHER" id="PTHR13068">
    <property type="entry name" value="CGI-12 PROTEIN-RELATED"/>
    <property type="match status" value="1"/>
</dbReference>
<keyword evidence="5" id="KW-1185">Reference proteome</keyword>
<dbReference type="PANTHER" id="PTHR13068:SF3">
    <property type="entry name" value="MITOCHONDRIAL TRANSCRIPTION TERMINATION FACTOR FAMILY PROTEIN"/>
    <property type="match status" value="1"/>
</dbReference>
<keyword evidence="2" id="KW-0805">Transcription regulation</keyword>
<dbReference type="Gene3D" id="1.25.70.10">
    <property type="entry name" value="Transcription termination factor 3, mitochondrial"/>
    <property type="match status" value="1"/>
</dbReference>
<dbReference type="Pfam" id="PF02536">
    <property type="entry name" value="mTERF"/>
    <property type="match status" value="1"/>
</dbReference>
<dbReference type="InterPro" id="IPR038538">
    <property type="entry name" value="MTERF_sf"/>
</dbReference>
<dbReference type="InterPro" id="IPR003690">
    <property type="entry name" value="MTERF"/>
</dbReference>
<proteinExistence type="inferred from homology"/>
<accession>A0ABP0X625</accession>
<dbReference type="SMART" id="SM00733">
    <property type="entry name" value="Mterf"/>
    <property type="match status" value="9"/>
</dbReference>
<evidence type="ECO:0000313" key="4">
    <source>
        <dbReference type="EMBL" id="CAK9274548.1"/>
    </source>
</evidence>